<sequence>MSSMSVGDHPYELCPDPRKKPGDDLLYLLKMRNNKPPLAYSKGIRSMADFWKLDYRPWTPAFAIRVLDDFNFKGFKLDWHDEGYRDPAWYNAEHIPDHIFEHPDIRNAIEINHPGYKGDGIVNTDPAIPATMISNLQEQVGALDVENREMREILALYREVYGSLTRDNWVTDEPLRDVDSYSVKGNVGAEPPSPRVYIMRETPFYGYDAGDNDPNDEQIDNLGHQQMSHPNGERTPLRNNLFNSNGRGGKRSTATGRDRLVGSIYPDPSANALPPQPRVAAREESMFGGQTFFTPPPATHSQPQASIREESMFSSNDALFSNSPPTARPQPQASWGTESMFGGNDTLFGNSPPASAREESMFGSPFRNANQPIPRSIFDLIKH</sequence>
<keyword evidence="3" id="KW-1185">Reference proteome</keyword>
<dbReference type="EMBL" id="JAPEIS010000001">
    <property type="protein sequence ID" value="KAJ8070141.1"/>
    <property type="molecule type" value="Genomic_DNA"/>
</dbReference>
<proteinExistence type="predicted"/>
<dbReference type="Proteomes" id="UP001152300">
    <property type="component" value="Unassembled WGS sequence"/>
</dbReference>
<evidence type="ECO:0000313" key="2">
    <source>
        <dbReference type="EMBL" id="KAJ8070141.1"/>
    </source>
</evidence>
<dbReference type="OrthoDB" id="3562366at2759"/>
<feature type="region of interest" description="Disordered" evidence="1">
    <location>
        <begin position="346"/>
        <end position="368"/>
    </location>
</feature>
<protein>
    <submittedName>
        <fullName evidence="2">Uncharacterized protein</fullName>
    </submittedName>
</protein>
<evidence type="ECO:0000313" key="3">
    <source>
        <dbReference type="Proteomes" id="UP001152300"/>
    </source>
</evidence>
<reference evidence="2" key="1">
    <citation type="submission" date="2022-11" db="EMBL/GenBank/DDBJ databases">
        <title>Genome Resource of Sclerotinia nivalis Strain SnTB1, a Plant Pathogen Isolated from American Ginseng.</title>
        <authorList>
            <person name="Fan S."/>
        </authorList>
    </citation>
    <scope>NUCLEOTIDE SEQUENCE</scope>
    <source>
        <strain evidence="2">SnTB1</strain>
    </source>
</reference>
<name>A0A9X0DNH8_9HELO</name>
<feature type="region of interest" description="Disordered" evidence="1">
    <location>
        <begin position="211"/>
        <end position="256"/>
    </location>
</feature>
<organism evidence="2 3">
    <name type="scientific">Sclerotinia nivalis</name>
    <dbReference type="NCBI Taxonomy" id="352851"/>
    <lineage>
        <taxon>Eukaryota</taxon>
        <taxon>Fungi</taxon>
        <taxon>Dikarya</taxon>
        <taxon>Ascomycota</taxon>
        <taxon>Pezizomycotina</taxon>
        <taxon>Leotiomycetes</taxon>
        <taxon>Helotiales</taxon>
        <taxon>Sclerotiniaceae</taxon>
        <taxon>Sclerotinia</taxon>
    </lineage>
</organism>
<dbReference type="AlphaFoldDB" id="A0A9X0DNH8"/>
<comment type="caution">
    <text evidence="2">The sequence shown here is derived from an EMBL/GenBank/DDBJ whole genome shotgun (WGS) entry which is preliminary data.</text>
</comment>
<gene>
    <name evidence="2" type="ORF">OCU04_000533</name>
</gene>
<evidence type="ECO:0000256" key="1">
    <source>
        <dbReference type="SAM" id="MobiDB-lite"/>
    </source>
</evidence>
<accession>A0A9X0DNH8</accession>